<dbReference type="SUPFAM" id="SSF51905">
    <property type="entry name" value="FAD/NAD(P)-binding domain"/>
    <property type="match status" value="1"/>
</dbReference>
<evidence type="ECO:0000259" key="2">
    <source>
        <dbReference type="Pfam" id="PF01593"/>
    </source>
</evidence>
<dbReference type="PANTHER" id="PTHR42923">
    <property type="entry name" value="PROTOPORPHYRINOGEN OXIDASE"/>
    <property type="match status" value="1"/>
</dbReference>
<dbReference type="Pfam" id="PF01593">
    <property type="entry name" value="Amino_oxidase"/>
    <property type="match status" value="1"/>
</dbReference>
<dbReference type="InterPro" id="IPR002937">
    <property type="entry name" value="Amino_oxidase"/>
</dbReference>
<keyword evidence="3" id="KW-0560">Oxidoreductase</keyword>
<feature type="domain" description="Amine oxidase" evidence="2">
    <location>
        <begin position="42"/>
        <end position="298"/>
    </location>
</feature>
<dbReference type="GO" id="GO:0016491">
    <property type="term" value="F:oxidoreductase activity"/>
    <property type="evidence" value="ECO:0007669"/>
    <property type="project" value="UniProtKB-KW"/>
</dbReference>
<name>A0A0N0GQF0_9NEIS</name>
<reference evidence="3 4" key="1">
    <citation type="submission" date="2015-07" db="EMBL/GenBank/DDBJ databases">
        <title>Draft genome sequence of the Amantichitinum ursilacus IGB-41, a new chitin-degrading bacterium.</title>
        <authorList>
            <person name="Kirstahler P."/>
            <person name="Guenther M."/>
            <person name="Grumaz C."/>
            <person name="Rupp S."/>
            <person name="Zibek S."/>
            <person name="Sohn K."/>
        </authorList>
    </citation>
    <scope>NUCLEOTIDE SEQUENCE [LARGE SCALE GENOMIC DNA]</scope>
    <source>
        <strain evidence="3 4">IGB-41</strain>
    </source>
</reference>
<accession>A0A0N0GQF0</accession>
<dbReference type="PRINTS" id="PR00419">
    <property type="entry name" value="ADXRDTASE"/>
</dbReference>
<keyword evidence="4" id="KW-1185">Reference proteome</keyword>
<organism evidence="3 4">
    <name type="scientific">Amantichitinum ursilacus</name>
    <dbReference type="NCBI Taxonomy" id="857265"/>
    <lineage>
        <taxon>Bacteria</taxon>
        <taxon>Pseudomonadati</taxon>
        <taxon>Pseudomonadota</taxon>
        <taxon>Betaproteobacteria</taxon>
        <taxon>Neisseriales</taxon>
        <taxon>Chitinibacteraceae</taxon>
        <taxon>Amantichitinum</taxon>
    </lineage>
</organism>
<feature type="region of interest" description="Disordered" evidence="1">
    <location>
        <begin position="1"/>
        <end position="26"/>
    </location>
</feature>
<dbReference type="RefSeq" id="WP_083458773.1">
    <property type="nucleotide sequence ID" value="NZ_LAQT01000002.1"/>
</dbReference>
<evidence type="ECO:0000313" key="4">
    <source>
        <dbReference type="Proteomes" id="UP000037939"/>
    </source>
</evidence>
<dbReference type="PANTHER" id="PTHR42923:SF17">
    <property type="entry name" value="AMINE OXIDASE DOMAIN-CONTAINING PROTEIN"/>
    <property type="match status" value="1"/>
</dbReference>
<dbReference type="Proteomes" id="UP000037939">
    <property type="component" value="Unassembled WGS sequence"/>
</dbReference>
<dbReference type="InterPro" id="IPR036188">
    <property type="entry name" value="FAD/NAD-bd_sf"/>
</dbReference>
<comment type="caution">
    <text evidence="3">The sequence shown here is derived from an EMBL/GenBank/DDBJ whole genome shotgun (WGS) entry which is preliminary data.</text>
</comment>
<evidence type="ECO:0000313" key="3">
    <source>
        <dbReference type="EMBL" id="KPC54620.1"/>
    </source>
</evidence>
<evidence type="ECO:0000256" key="1">
    <source>
        <dbReference type="SAM" id="MobiDB-lite"/>
    </source>
</evidence>
<dbReference type="Gene3D" id="1.10.405.20">
    <property type="match status" value="1"/>
</dbReference>
<dbReference type="Gene3D" id="3.50.50.60">
    <property type="entry name" value="FAD/NAD(P)-binding domain"/>
    <property type="match status" value="1"/>
</dbReference>
<dbReference type="PATRIC" id="fig|857265.3.peg.729"/>
<dbReference type="EC" id="1.3.99.27" evidence="3"/>
<dbReference type="STRING" id="857265.WG78_03575"/>
<dbReference type="OrthoDB" id="20837at2"/>
<proteinExistence type="predicted"/>
<dbReference type="EMBL" id="LAQT01000002">
    <property type="protein sequence ID" value="KPC54620.1"/>
    <property type="molecule type" value="Genomic_DNA"/>
</dbReference>
<dbReference type="Gene3D" id="3.30.70.1990">
    <property type="match status" value="1"/>
</dbReference>
<gene>
    <name evidence="3" type="primary">crtD</name>
    <name evidence="3" type="ORF">WG78_03575</name>
</gene>
<dbReference type="AlphaFoldDB" id="A0A0N0GQF0"/>
<sequence>MQEFDQAGGLHPNGWGAPAGAPAATHAAEPSTRRIAVVGAGIAGLASAWLLQRRGYQVTLYEAANVLGGHAHTVDVRLDGWIYPVDTGFTVFEDRSSPNLHAFFDALGVQTVNSERALGVSLDEGALEWSSTDLLSVFAQRRNLASPRFLRMLRELLRFNAEAAEQITVCSARGTSLGELLQQGGYGKALRDWHLLPLAASLWHCSLAAAAQIPAASFLRLCQQQGLLRINERPQWRTVAGGAREYIFPIDRELHDVRRCSPVREIHRTGFGVTVVSGPEAEQFDEVVLATPAATSLRLLHNASAAERTALGAFEVQHNVAVLHTDTRLLPQRRSVWSASNYLGGKDVAPDQPVCISYLLNQMQPLPFRTPVILTLNPRQAPAPAQTLGQFRSAQPVLNNATLQAQHALQALQGRNRVWYAGAWLGQGLHEDGLRSALRVAAAFDALPPWATLEEPPLAEIMAGLQSGLRDPLRTHDSGPAGVIG</sequence>
<dbReference type="InterPro" id="IPR050464">
    <property type="entry name" value="Zeta_carotene_desat/Oxidored"/>
</dbReference>
<feature type="compositionally biased region" description="Low complexity" evidence="1">
    <location>
        <begin position="12"/>
        <end position="26"/>
    </location>
</feature>
<protein>
    <submittedName>
        <fullName evidence="3">Hydroxyneurosporene desaturase</fullName>
        <ecNumber evidence="3">1.3.99.27</ecNumber>
    </submittedName>
</protein>